<evidence type="ECO:0000256" key="2">
    <source>
        <dbReference type="ARBA" id="ARBA00022692"/>
    </source>
</evidence>
<evidence type="ECO:0000313" key="8">
    <source>
        <dbReference type="Proteomes" id="UP000008066"/>
    </source>
</evidence>
<dbReference type="AlphaFoldDB" id="G0SC64"/>
<dbReference type="HOGENOM" id="CLU_105974_2_1_1"/>
<dbReference type="EMBL" id="GL988045">
    <property type="protein sequence ID" value="EGS18990.1"/>
    <property type="molecule type" value="Genomic_DNA"/>
</dbReference>
<dbReference type="GO" id="GO:0016020">
    <property type="term" value="C:membrane"/>
    <property type="evidence" value="ECO:0007669"/>
    <property type="project" value="UniProtKB-SubCell"/>
</dbReference>
<dbReference type="PANTHER" id="PTHR35042">
    <property type="entry name" value="ANTHRONE OXYGENASE ENCC"/>
    <property type="match status" value="1"/>
</dbReference>
<organism evidence="8">
    <name type="scientific">Chaetomium thermophilum (strain DSM 1495 / CBS 144.50 / IMI 039719)</name>
    <name type="common">Thermochaetoides thermophila</name>
    <dbReference type="NCBI Taxonomy" id="759272"/>
    <lineage>
        <taxon>Eukaryota</taxon>
        <taxon>Fungi</taxon>
        <taxon>Dikarya</taxon>
        <taxon>Ascomycota</taxon>
        <taxon>Pezizomycotina</taxon>
        <taxon>Sordariomycetes</taxon>
        <taxon>Sordariomycetidae</taxon>
        <taxon>Sordariales</taxon>
        <taxon>Chaetomiaceae</taxon>
        <taxon>Thermochaetoides</taxon>
    </lineage>
</organism>
<feature type="transmembrane region" description="Helical" evidence="6">
    <location>
        <begin position="96"/>
        <end position="116"/>
    </location>
</feature>
<accession>G0SC64</accession>
<evidence type="ECO:0000256" key="1">
    <source>
        <dbReference type="ARBA" id="ARBA00004141"/>
    </source>
</evidence>
<comment type="subcellular location">
    <subcellularLocation>
        <location evidence="1">Membrane</location>
        <topology evidence="1">Multi-pass membrane protein</topology>
    </subcellularLocation>
</comment>
<evidence type="ECO:0000256" key="6">
    <source>
        <dbReference type="SAM" id="Phobius"/>
    </source>
</evidence>
<keyword evidence="8" id="KW-1185">Reference proteome</keyword>
<keyword evidence="2 6" id="KW-0812">Transmembrane</keyword>
<feature type="transmembrane region" description="Helical" evidence="6">
    <location>
        <begin position="55"/>
        <end position="76"/>
    </location>
</feature>
<comment type="similarity">
    <text evidence="5">Belongs to the anthrone oxygenase family.</text>
</comment>
<proteinExistence type="inferred from homology"/>
<evidence type="ECO:0000256" key="5">
    <source>
        <dbReference type="ARBA" id="ARBA00034313"/>
    </source>
</evidence>
<dbReference type="GeneID" id="18259647"/>
<protein>
    <recommendedName>
        <fullName evidence="9">DUF1772 domain-containing protein</fullName>
    </recommendedName>
</protein>
<feature type="transmembrane region" description="Helical" evidence="6">
    <location>
        <begin position="12"/>
        <end position="34"/>
    </location>
</feature>
<dbReference type="eggNOG" id="ENOG502SF5R">
    <property type="taxonomic scope" value="Eukaryota"/>
</dbReference>
<dbReference type="Proteomes" id="UP000008066">
    <property type="component" value="Unassembled WGS sequence"/>
</dbReference>
<evidence type="ECO:0008006" key="9">
    <source>
        <dbReference type="Google" id="ProtNLM"/>
    </source>
</evidence>
<evidence type="ECO:0000313" key="7">
    <source>
        <dbReference type="EMBL" id="EGS18990.1"/>
    </source>
</evidence>
<reference evidence="7 8" key="1">
    <citation type="journal article" date="2011" name="Cell">
        <title>Insight into structure and assembly of the nuclear pore complex by utilizing the genome of a eukaryotic thermophile.</title>
        <authorList>
            <person name="Amlacher S."/>
            <person name="Sarges P."/>
            <person name="Flemming D."/>
            <person name="van Noort V."/>
            <person name="Kunze R."/>
            <person name="Devos D.P."/>
            <person name="Arumugam M."/>
            <person name="Bork P."/>
            <person name="Hurt E."/>
        </authorList>
    </citation>
    <scope>NUCLEOTIDE SEQUENCE [LARGE SCALE GENOMIC DNA]</scope>
    <source>
        <strain evidence="8">DSM 1495 / CBS 144.50 / IMI 039719</strain>
    </source>
</reference>
<keyword evidence="3 6" id="KW-1133">Transmembrane helix</keyword>
<evidence type="ECO:0000256" key="3">
    <source>
        <dbReference type="ARBA" id="ARBA00022989"/>
    </source>
</evidence>
<dbReference type="PANTHER" id="PTHR35042:SF1">
    <property type="entry name" value="DUF1772-DOMAIN-CONTAINING PROTEIN"/>
    <property type="match status" value="1"/>
</dbReference>
<dbReference type="STRING" id="759272.G0SC64"/>
<keyword evidence="4 6" id="KW-0472">Membrane</keyword>
<dbReference type="KEGG" id="cthr:CTHT_0056090"/>
<dbReference type="InterPro" id="IPR013901">
    <property type="entry name" value="Anthrone_oxy"/>
</dbReference>
<evidence type="ECO:0000256" key="4">
    <source>
        <dbReference type="ARBA" id="ARBA00023136"/>
    </source>
</evidence>
<dbReference type="Pfam" id="PF08592">
    <property type="entry name" value="Anthrone_oxy"/>
    <property type="match status" value="1"/>
</dbReference>
<dbReference type="OMA" id="PLMLTQW"/>
<gene>
    <name evidence="7" type="ORF">CTHT_0056090</name>
</gene>
<dbReference type="RefSeq" id="XP_006695935.1">
    <property type="nucleotide sequence ID" value="XM_006695872.1"/>
</dbReference>
<dbReference type="OrthoDB" id="5954308at2759"/>
<sequence>MSPDSTPVRLTQGAAILISGVSTGVSLTLSTFLVPRLLESPTPVMLRQWLSTYRLGAATMPLASVVSAAAYIWLAASRAGSLKVLLTTAAGRTAGRGYLAAAALTIGIIPYTIAFMRKTNNKLIELKERFDKEEVEGKAGADEEGEVSVQWATGAKYLVDLWGLLNLGRTTLLVAGSVIGLASTL</sequence>
<name>G0SC64_CHATD</name>